<protein>
    <recommendedName>
        <fullName evidence="4">YesK-like protein</fullName>
    </recommendedName>
</protein>
<feature type="transmembrane region" description="Helical" evidence="1">
    <location>
        <begin position="61"/>
        <end position="80"/>
    </location>
</feature>
<accession>A0AA86I180</accession>
<feature type="transmembrane region" description="Helical" evidence="1">
    <location>
        <begin position="35"/>
        <end position="55"/>
    </location>
</feature>
<keyword evidence="1" id="KW-0812">Transmembrane</keyword>
<evidence type="ECO:0008006" key="4">
    <source>
        <dbReference type="Google" id="ProtNLM"/>
    </source>
</evidence>
<evidence type="ECO:0000313" key="3">
    <source>
        <dbReference type="Proteomes" id="UP000253834"/>
    </source>
</evidence>
<sequence>MGNLQIVSTIIIAGLIALSYALSRKKPTIKYITPLIVGVVSVGVVILSFLIGGWIGMRVGTISFTTFISSLISLLIISIAESVKRKFSKNNYH</sequence>
<dbReference type="RefSeq" id="WP_114894829.1">
    <property type="nucleotide sequence ID" value="NZ_CP022674.1"/>
</dbReference>
<dbReference type="Pfam" id="PF14150">
    <property type="entry name" value="YesK"/>
    <property type="match status" value="1"/>
</dbReference>
<keyword evidence="1" id="KW-0472">Membrane</keyword>
<dbReference type="Proteomes" id="UP000253834">
    <property type="component" value="Chromosome"/>
</dbReference>
<dbReference type="AlphaFoldDB" id="A0AA86I180"/>
<name>A0AA86I180_PRIMG</name>
<dbReference type="InterPro" id="IPR025434">
    <property type="entry name" value="YesK-like"/>
</dbReference>
<feature type="transmembrane region" description="Helical" evidence="1">
    <location>
        <begin position="6"/>
        <end position="23"/>
    </location>
</feature>
<proteinExistence type="predicted"/>
<evidence type="ECO:0000313" key="2">
    <source>
        <dbReference type="EMBL" id="AXI28585.1"/>
    </source>
</evidence>
<dbReference type="EMBL" id="CP022674">
    <property type="protein sequence ID" value="AXI28585.1"/>
    <property type="molecule type" value="Genomic_DNA"/>
</dbReference>
<keyword evidence="1" id="KW-1133">Transmembrane helix</keyword>
<organism evidence="2 3">
    <name type="scientific">Priestia megaterium</name>
    <name type="common">Bacillus megaterium</name>
    <dbReference type="NCBI Taxonomy" id="1404"/>
    <lineage>
        <taxon>Bacteria</taxon>
        <taxon>Bacillati</taxon>
        <taxon>Bacillota</taxon>
        <taxon>Bacilli</taxon>
        <taxon>Bacillales</taxon>
        <taxon>Bacillaceae</taxon>
        <taxon>Priestia</taxon>
    </lineage>
</organism>
<evidence type="ECO:0000256" key="1">
    <source>
        <dbReference type="SAM" id="Phobius"/>
    </source>
</evidence>
<gene>
    <name evidence="2" type="ORF">CIB87_05985</name>
</gene>
<reference evidence="2 3" key="1">
    <citation type="submission" date="2017-07" db="EMBL/GenBank/DDBJ databases">
        <title>Isolation and development of strain Bacillus megaterium SR7 for enhanced growth and metabolite production under supercritical carbon dioxide.</title>
        <authorList>
            <person name="Freedman A.J.E."/>
            <person name="Peet K.C."/>
            <person name="Boock J.T."/>
            <person name="Penn K."/>
            <person name="Prather K.L.J."/>
            <person name="Thompson J.R."/>
        </authorList>
    </citation>
    <scope>NUCLEOTIDE SEQUENCE [LARGE SCALE GENOMIC DNA]</scope>
    <source>
        <strain evidence="2 3">SR7</strain>
    </source>
</reference>